<protein>
    <submittedName>
        <fullName evidence="2">Uncharacterized protein</fullName>
    </submittedName>
</protein>
<evidence type="ECO:0000313" key="2">
    <source>
        <dbReference type="EMBL" id="MCI8213013.1"/>
    </source>
</evidence>
<dbReference type="Pfam" id="PF19649">
    <property type="entry name" value="DUF6152"/>
    <property type="match status" value="1"/>
</dbReference>
<feature type="signal peptide" evidence="1">
    <location>
        <begin position="1"/>
        <end position="21"/>
    </location>
</feature>
<sequence>MNVWLKSFALPLLLTASAAFAEYGWTEYDTSQPQQLSGAIDASSYSTPYVTIRLRTDEKTWTVILTPPARMRSHGVSADSLAVGKKVDVTGYRSKYRLDEMRADSITLEGKTIVLD</sequence>
<dbReference type="RefSeq" id="WP_243249196.1">
    <property type="nucleotide sequence ID" value="NZ_LOHG01000036.1"/>
</dbReference>
<accession>A0ABS9ZR19</accession>
<dbReference type="InterPro" id="IPR046150">
    <property type="entry name" value="DUF6152"/>
</dbReference>
<evidence type="ECO:0000256" key="1">
    <source>
        <dbReference type="SAM" id="SignalP"/>
    </source>
</evidence>
<gene>
    <name evidence="2" type="ORF">AUC61_26100</name>
</gene>
<organism evidence="2 3">
    <name type="scientific">Pseudomonas maioricensis</name>
    <dbReference type="NCBI Taxonomy" id="1766623"/>
    <lineage>
        <taxon>Bacteria</taxon>
        <taxon>Pseudomonadati</taxon>
        <taxon>Pseudomonadota</taxon>
        <taxon>Gammaproteobacteria</taxon>
        <taxon>Pseudomonadales</taxon>
        <taxon>Pseudomonadaceae</taxon>
        <taxon>Pseudomonas</taxon>
    </lineage>
</organism>
<comment type="caution">
    <text evidence="2">The sequence shown here is derived from an EMBL/GenBank/DDBJ whole genome shotgun (WGS) entry which is preliminary data.</text>
</comment>
<reference evidence="2 3" key="1">
    <citation type="submission" date="2015-12" db="EMBL/GenBank/DDBJ databases">
        <title>Phylogenomics in the description of a new species in the Pseudomonas syringae group.</title>
        <authorList>
            <person name="Busquets A."/>
            <person name="Gomila M."/>
            <person name="Beiki F."/>
            <person name="Rahimian H."/>
            <person name="Mulet M."/>
            <person name="Sanchez D."/>
            <person name="Garcia-Valdes E."/>
            <person name="Lalucat J."/>
        </authorList>
    </citation>
    <scope>NUCLEOTIDE SEQUENCE [LARGE SCALE GENOMIC DNA]</scope>
    <source>
        <strain evidence="2 3">S25</strain>
    </source>
</reference>
<name>A0ABS9ZR19_9PSED</name>
<evidence type="ECO:0000313" key="3">
    <source>
        <dbReference type="Proteomes" id="UP001320513"/>
    </source>
</evidence>
<dbReference type="EMBL" id="LOHG01000036">
    <property type="protein sequence ID" value="MCI8213013.1"/>
    <property type="molecule type" value="Genomic_DNA"/>
</dbReference>
<dbReference type="Proteomes" id="UP001320513">
    <property type="component" value="Unassembled WGS sequence"/>
</dbReference>
<keyword evidence="1" id="KW-0732">Signal</keyword>
<keyword evidence="3" id="KW-1185">Reference proteome</keyword>
<feature type="chain" id="PRO_5047214270" evidence="1">
    <location>
        <begin position="22"/>
        <end position="116"/>
    </location>
</feature>
<proteinExistence type="predicted"/>